<sequence>EEVENDAEDENDAVEPSSPSSSSISSSSSSPPSLTQRLRNTHHTSCVQEAQLSPDGSCIFTSDYNRSFSVYPVSNDIGSHTSAQSLTPYASLHSPNPIWAFAANPLFNLQDANSTTVLVSRRDSYITLHNALWDISRTYANEENPPPTPGPVNISTSLASYKLINNLTEAVTAPISLTYSHDGAHFFGGTQDKIVIFDLQETDKPIHTIATIPARRNKLKGGGRGFKGYISALSLSPPSPPSRDGLLAAGSRTRHIGIYDPTSGTEVTSFALPGTSSGVKSRNENLKDVMGDGVSSLKWSPCGNYLYVAERNADVLLIYDVRSFSLALGYCAGRRALTKQKLGFDVWNAGQSPYDVEGFSHEVWAGGTDGKVRVWRDAYAKEGTVLPDEVISVGHEDEPVVASLVYPTGSLVVAATGVVRVEDEEEEQRGVQRGGGGGGGVRPRFREWGNVDILALG</sequence>
<keyword evidence="3" id="KW-1185">Reference proteome</keyword>
<dbReference type="STRING" id="930090.W6YZ09"/>
<dbReference type="OrthoDB" id="239865at2759"/>
<dbReference type="SUPFAM" id="SSF50978">
    <property type="entry name" value="WD40 repeat-like"/>
    <property type="match status" value="1"/>
</dbReference>
<organism evidence="2 3">
    <name type="scientific">Bipolaris oryzae ATCC 44560</name>
    <dbReference type="NCBI Taxonomy" id="930090"/>
    <lineage>
        <taxon>Eukaryota</taxon>
        <taxon>Fungi</taxon>
        <taxon>Dikarya</taxon>
        <taxon>Ascomycota</taxon>
        <taxon>Pezizomycotina</taxon>
        <taxon>Dothideomycetes</taxon>
        <taxon>Pleosporomycetidae</taxon>
        <taxon>Pleosporales</taxon>
        <taxon>Pleosporineae</taxon>
        <taxon>Pleosporaceae</taxon>
        <taxon>Bipolaris</taxon>
    </lineage>
</organism>
<dbReference type="PANTHER" id="PTHR13211">
    <property type="entry name" value="TELOMERASE CAJAL BODY PROTEIN 1"/>
    <property type="match status" value="1"/>
</dbReference>
<feature type="region of interest" description="Disordered" evidence="1">
    <location>
        <begin position="1"/>
        <end position="38"/>
    </location>
</feature>
<dbReference type="RefSeq" id="XP_007688906.1">
    <property type="nucleotide sequence ID" value="XM_007690716.2"/>
</dbReference>
<feature type="compositionally biased region" description="Low complexity" evidence="1">
    <location>
        <begin position="14"/>
        <end position="33"/>
    </location>
</feature>
<feature type="compositionally biased region" description="Gly residues" evidence="1">
    <location>
        <begin position="432"/>
        <end position="441"/>
    </location>
</feature>
<dbReference type="PANTHER" id="PTHR13211:SF0">
    <property type="entry name" value="TELOMERASE CAJAL BODY PROTEIN 1"/>
    <property type="match status" value="1"/>
</dbReference>
<feature type="non-terminal residue" evidence="2">
    <location>
        <position position="1"/>
    </location>
</feature>
<dbReference type="Gene3D" id="2.130.10.10">
    <property type="entry name" value="YVTN repeat-like/Quinoprotein amine dehydrogenase"/>
    <property type="match status" value="1"/>
</dbReference>
<evidence type="ECO:0000256" key="1">
    <source>
        <dbReference type="SAM" id="MobiDB-lite"/>
    </source>
</evidence>
<protein>
    <recommendedName>
        <fullName evidence="4">Anaphase-promoting complex subunit 4 WD40 domain-containing protein</fullName>
    </recommendedName>
</protein>
<evidence type="ECO:0000313" key="3">
    <source>
        <dbReference type="Proteomes" id="UP000054032"/>
    </source>
</evidence>
<dbReference type="SMART" id="SM00320">
    <property type="entry name" value="WD40"/>
    <property type="match status" value="4"/>
</dbReference>
<dbReference type="KEGG" id="bor:COCMIDRAFT_51796"/>
<dbReference type="InterPro" id="IPR051150">
    <property type="entry name" value="SWT21/TCAB1_mRNA_Telomere"/>
</dbReference>
<reference evidence="2 3" key="1">
    <citation type="journal article" date="2013" name="PLoS Genet.">
        <title>Comparative genome structure, secondary metabolite, and effector coding capacity across Cochliobolus pathogens.</title>
        <authorList>
            <person name="Condon B.J."/>
            <person name="Leng Y."/>
            <person name="Wu D."/>
            <person name="Bushley K.E."/>
            <person name="Ohm R.A."/>
            <person name="Otillar R."/>
            <person name="Martin J."/>
            <person name="Schackwitz W."/>
            <person name="Grimwood J."/>
            <person name="MohdZainudin N."/>
            <person name="Xue C."/>
            <person name="Wang R."/>
            <person name="Manning V.A."/>
            <person name="Dhillon B."/>
            <person name="Tu Z.J."/>
            <person name="Steffenson B.J."/>
            <person name="Salamov A."/>
            <person name="Sun H."/>
            <person name="Lowry S."/>
            <person name="LaButti K."/>
            <person name="Han J."/>
            <person name="Copeland A."/>
            <person name="Lindquist E."/>
            <person name="Barry K."/>
            <person name="Schmutz J."/>
            <person name="Baker S.E."/>
            <person name="Ciuffetti L.M."/>
            <person name="Grigoriev I.V."/>
            <person name="Zhong S."/>
            <person name="Turgeon B.G."/>
        </authorList>
    </citation>
    <scope>NUCLEOTIDE SEQUENCE [LARGE SCALE GENOMIC DNA]</scope>
    <source>
        <strain evidence="2 3">ATCC 44560</strain>
    </source>
</reference>
<dbReference type="InterPro" id="IPR015943">
    <property type="entry name" value="WD40/YVTN_repeat-like_dom_sf"/>
</dbReference>
<accession>W6YZ09</accession>
<dbReference type="InterPro" id="IPR001680">
    <property type="entry name" value="WD40_rpt"/>
</dbReference>
<feature type="compositionally biased region" description="Acidic residues" evidence="1">
    <location>
        <begin position="1"/>
        <end position="13"/>
    </location>
</feature>
<dbReference type="HOGENOM" id="CLU_022731_0_2_1"/>
<feature type="region of interest" description="Disordered" evidence="1">
    <location>
        <begin position="423"/>
        <end position="443"/>
    </location>
</feature>
<dbReference type="Proteomes" id="UP000054032">
    <property type="component" value="Unassembled WGS sequence"/>
</dbReference>
<dbReference type="GeneID" id="19124521"/>
<evidence type="ECO:0000313" key="2">
    <source>
        <dbReference type="EMBL" id="EUC44612.1"/>
    </source>
</evidence>
<feature type="non-terminal residue" evidence="2">
    <location>
        <position position="457"/>
    </location>
</feature>
<dbReference type="EMBL" id="KI964001">
    <property type="protein sequence ID" value="EUC44612.1"/>
    <property type="molecule type" value="Genomic_DNA"/>
</dbReference>
<evidence type="ECO:0008006" key="4">
    <source>
        <dbReference type="Google" id="ProtNLM"/>
    </source>
</evidence>
<gene>
    <name evidence="2" type="ORF">COCMIDRAFT_51796</name>
</gene>
<proteinExistence type="predicted"/>
<dbReference type="eggNOG" id="KOG2919">
    <property type="taxonomic scope" value="Eukaryota"/>
</dbReference>
<dbReference type="InterPro" id="IPR036322">
    <property type="entry name" value="WD40_repeat_dom_sf"/>
</dbReference>
<dbReference type="AlphaFoldDB" id="W6YZ09"/>
<name>W6YZ09_COCMI</name>